<evidence type="ECO:0000313" key="1">
    <source>
        <dbReference type="EMBL" id="KAF4029633.1"/>
    </source>
</evidence>
<gene>
    <name evidence="1" type="ORF">GN244_ATG18578</name>
    <name evidence="2" type="ORF">GN958_ATG07154</name>
</gene>
<sequence length="60" mass="6574">MQWLTDGGHAVTREPYGLETIARSGSSIASIEWQRRFADSVSRAGTVLDNGHEQQDARSA</sequence>
<proteinExistence type="predicted"/>
<name>A0A833S8D3_PHYIN</name>
<dbReference type="AlphaFoldDB" id="A0A833S8D3"/>
<comment type="caution">
    <text evidence="1">The sequence shown here is derived from an EMBL/GenBank/DDBJ whole genome shotgun (WGS) entry which is preliminary data.</text>
</comment>
<evidence type="ECO:0000313" key="3">
    <source>
        <dbReference type="Proteomes" id="UP000602510"/>
    </source>
</evidence>
<organism evidence="1 3">
    <name type="scientific">Phytophthora infestans</name>
    <name type="common">Potato late blight agent</name>
    <name type="synonym">Botrytis infestans</name>
    <dbReference type="NCBI Taxonomy" id="4787"/>
    <lineage>
        <taxon>Eukaryota</taxon>
        <taxon>Sar</taxon>
        <taxon>Stramenopiles</taxon>
        <taxon>Oomycota</taxon>
        <taxon>Peronosporomycetes</taxon>
        <taxon>Peronosporales</taxon>
        <taxon>Peronosporaceae</taxon>
        <taxon>Phytophthora</taxon>
    </lineage>
</organism>
<keyword evidence="3" id="KW-1185">Reference proteome</keyword>
<dbReference type="Proteomes" id="UP000602510">
    <property type="component" value="Unassembled WGS sequence"/>
</dbReference>
<dbReference type="EMBL" id="JAACNO010001001">
    <property type="protein sequence ID" value="KAF4143634.1"/>
    <property type="molecule type" value="Genomic_DNA"/>
</dbReference>
<evidence type="ECO:0000313" key="2">
    <source>
        <dbReference type="EMBL" id="KAF4143634.1"/>
    </source>
</evidence>
<dbReference type="EMBL" id="WSZM01000791">
    <property type="protein sequence ID" value="KAF4029633.1"/>
    <property type="molecule type" value="Genomic_DNA"/>
</dbReference>
<dbReference type="Proteomes" id="UP000704712">
    <property type="component" value="Unassembled WGS sequence"/>
</dbReference>
<reference evidence="1" key="1">
    <citation type="submission" date="2020-04" db="EMBL/GenBank/DDBJ databases">
        <title>Hybrid Assembly of Korean Phytophthora infestans isolates.</title>
        <authorList>
            <person name="Prokchorchik M."/>
            <person name="Lee Y."/>
            <person name="Seo J."/>
            <person name="Cho J.-H."/>
            <person name="Park Y.-E."/>
            <person name="Jang D.-C."/>
            <person name="Im J.-S."/>
            <person name="Choi J.-G."/>
            <person name="Park H.-J."/>
            <person name="Lee G.-B."/>
            <person name="Lee Y.-G."/>
            <person name="Hong S.-Y."/>
            <person name="Cho K."/>
            <person name="Sohn K.H."/>
        </authorList>
    </citation>
    <scope>NUCLEOTIDE SEQUENCE</scope>
    <source>
        <strain evidence="1">KR_1_A1</strain>
        <strain evidence="2">KR_2_A2</strain>
    </source>
</reference>
<accession>A0A833S8D3</accession>
<protein>
    <submittedName>
        <fullName evidence="1">Uncharacterized protein</fullName>
    </submittedName>
</protein>